<dbReference type="PaxDb" id="2903-EOD05198"/>
<sequence>MQQGLPESLAASLVRLRAVRQFNSRVDAVESEVMQEVTRLQDELRRQQEQGRTLAQLSFRPDVKLLSLDGNTAVPALRHVLTSNSRVLERMFAAHTAEAQSGTIKTEATLSVLEHVM</sequence>
<dbReference type="EnsemblProtists" id="EOD13323">
    <property type="protein sequence ID" value="EOD13323"/>
    <property type="gene ID" value="EMIHUDRAFT_371128"/>
</dbReference>
<dbReference type="KEGG" id="ehx:EMIHUDRAFT_371128"/>
<dbReference type="AlphaFoldDB" id="A0A0D3IPY8"/>
<name>A0A0D3IPY8_EMIH1</name>
<dbReference type="RefSeq" id="XP_005757627.1">
    <property type="nucleotide sequence ID" value="XM_005757570.1"/>
</dbReference>
<proteinExistence type="predicted"/>
<dbReference type="Proteomes" id="UP000013827">
    <property type="component" value="Unassembled WGS sequence"/>
</dbReference>
<keyword evidence="2" id="KW-1185">Reference proteome</keyword>
<dbReference type="GeneID" id="17251245"/>
<reference evidence="2" key="1">
    <citation type="journal article" date="2013" name="Nature">
        <title>Pan genome of the phytoplankton Emiliania underpins its global distribution.</title>
        <authorList>
            <person name="Read B.A."/>
            <person name="Kegel J."/>
            <person name="Klute M.J."/>
            <person name="Kuo A."/>
            <person name="Lefebvre S.C."/>
            <person name="Maumus F."/>
            <person name="Mayer C."/>
            <person name="Miller J."/>
            <person name="Monier A."/>
            <person name="Salamov A."/>
            <person name="Young J."/>
            <person name="Aguilar M."/>
            <person name="Claverie J.M."/>
            <person name="Frickenhaus S."/>
            <person name="Gonzalez K."/>
            <person name="Herman E.K."/>
            <person name="Lin Y.C."/>
            <person name="Napier J."/>
            <person name="Ogata H."/>
            <person name="Sarno A.F."/>
            <person name="Shmutz J."/>
            <person name="Schroeder D."/>
            <person name="de Vargas C."/>
            <person name="Verret F."/>
            <person name="von Dassow P."/>
            <person name="Valentin K."/>
            <person name="Van de Peer Y."/>
            <person name="Wheeler G."/>
            <person name="Dacks J.B."/>
            <person name="Delwiche C.F."/>
            <person name="Dyhrman S.T."/>
            <person name="Glockner G."/>
            <person name="John U."/>
            <person name="Richards T."/>
            <person name="Worden A.Z."/>
            <person name="Zhang X."/>
            <person name="Grigoriev I.V."/>
            <person name="Allen A.E."/>
            <person name="Bidle K."/>
            <person name="Borodovsky M."/>
            <person name="Bowler C."/>
            <person name="Brownlee C."/>
            <person name="Cock J.M."/>
            <person name="Elias M."/>
            <person name="Gladyshev V.N."/>
            <person name="Groth M."/>
            <person name="Guda C."/>
            <person name="Hadaegh A."/>
            <person name="Iglesias-Rodriguez M.D."/>
            <person name="Jenkins J."/>
            <person name="Jones B.M."/>
            <person name="Lawson T."/>
            <person name="Leese F."/>
            <person name="Lindquist E."/>
            <person name="Lobanov A."/>
            <person name="Lomsadze A."/>
            <person name="Malik S.B."/>
            <person name="Marsh M.E."/>
            <person name="Mackinder L."/>
            <person name="Mock T."/>
            <person name="Mueller-Roeber B."/>
            <person name="Pagarete A."/>
            <person name="Parker M."/>
            <person name="Probert I."/>
            <person name="Quesneville H."/>
            <person name="Raines C."/>
            <person name="Rensing S.A."/>
            <person name="Riano-Pachon D.M."/>
            <person name="Richier S."/>
            <person name="Rokitta S."/>
            <person name="Shiraiwa Y."/>
            <person name="Soanes D.M."/>
            <person name="van der Giezen M."/>
            <person name="Wahlund T.M."/>
            <person name="Williams B."/>
            <person name="Wilson W."/>
            <person name="Wolfe G."/>
            <person name="Wurch L.L."/>
        </authorList>
    </citation>
    <scope>NUCLEOTIDE SEQUENCE</scope>
</reference>
<dbReference type="RefSeq" id="XP_005765752.1">
    <property type="nucleotide sequence ID" value="XM_005765695.1"/>
</dbReference>
<dbReference type="KEGG" id="ehx:EMIHUDRAFT_360023"/>
<dbReference type="GeneID" id="17259468"/>
<protein>
    <submittedName>
        <fullName evidence="1">Uncharacterized protein</fullName>
    </submittedName>
</protein>
<evidence type="ECO:0000313" key="1">
    <source>
        <dbReference type="EnsemblProtists" id="EOD13323"/>
    </source>
</evidence>
<evidence type="ECO:0000313" key="2">
    <source>
        <dbReference type="Proteomes" id="UP000013827"/>
    </source>
</evidence>
<dbReference type="HOGENOM" id="CLU_2091105_0_0_1"/>
<accession>A0A0D3IPY8</accession>
<dbReference type="EnsemblProtists" id="EOD05198">
    <property type="protein sequence ID" value="EOD05198"/>
    <property type="gene ID" value="EMIHUDRAFT_360023"/>
</dbReference>
<organism evidence="1 2">
    <name type="scientific">Emiliania huxleyi (strain CCMP1516)</name>
    <dbReference type="NCBI Taxonomy" id="280463"/>
    <lineage>
        <taxon>Eukaryota</taxon>
        <taxon>Haptista</taxon>
        <taxon>Haptophyta</taxon>
        <taxon>Prymnesiophyceae</taxon>
        <taxon>Isochrysidales</taxon>
        <taxon>Noelaerhabdaceae</taxon>
        <taxon>Emiliania</taxon>
    </lineage>
</organism>
<reference evidence="1" key="2">
    <citation type="submission" date="2024-10" db="UniProtKB">
        <authorList>
            <consortium name="EnsemblProtists"/>
        </authorList>
    </citation>
    <scope>IDENTIFICATION</scope>
</reference>